<dbReference type="KEGG" id="chyd:H4K34_08325"/>
<dbReference type="Pfam" id="PF10677">
    <property type="entry name" value="DUF2490"/>
    <property type="match status" value="1"/>
</dbReference>
<keyword evidence="2" id="KW-1185">Reference proteome</keyword>
<organism evidence="1 2">
    <name type="scientific">Croceimicrobium hydrocarbonivorans</name>
    <dbReference type="NCBI Taxonomy" id="2761580"/>
    <lineage>
        <taxon>Bacteria</taxon>
        <taxon>Pseudomonadati</taxon>
        <taxon>Bacteroidota</taxon>
        <taxon>Flavobacteriia</taxon>
        <taxon>Flavobacteriales</taxon>
        <taxon>Owenweeksiaceae</taxon>
        <taxon>Croceimicrobium</taxon>
    </lineage>
</organism>
<sequence length="247" mass="29435">MRNRRELGFLLISLILISINPVKLNGQSHYVDGLYWLRIQTQFTFNPKWSGSLELEERRFLAPDRAHQRVFPDVRLFYHFAPSWKTGIGYTNFSISGPGTADIPVNQVLHEQRYALFLARKFKWEKSSLGTQWKSELRNFDRDPLDGELNFLDYVVRLRFLAKYSYALDEFWKVSAGDELHINIAGNTDYQFFDQNRIFGGLSYKHNDFSYGLDYIFWYQKNRRGSAFFHRHILRFTFQYQFDFSGL</sequence>
<accession>A0A7H0VJD9</accession>
<protein>
    <submittedName>
        <fullName evidence="1">DUF2490 domain-containing protein</fullName>
    </submittedName>
</protein>
<dbReference type="RefSeq" id="WP_210760362.1">
    <property type="nucleotide sequence ID" value="NZ_CP060139.1"/>
</dbReference>
<dbReference type="EMBL" id="CP060139">
    <property type="protein sequence ID" value="QNR25837.1"/>
    <property type="molecule type" value="Genomic_DNA"/>
</dbReference>
<name>A0A7H0VJD9_9FLAO</name>
<dbReference type="InterPro" id="IPR019619">
    <property type="entry name" value="DUF2490"/>
</dbReference>
<gene>
    <name evidence="1" type="ORF">H4K34_08325</name>
</gene>
<proteinExistence type="predicted"/>
<reference evidence="1 2" key="1">
    <citation type="submission" date="2020-08" db="EMBL/GenBank/DDBJ databases">
        <title>Croceimicrobium hydrocarbonivorans gen. nov., sp. nov., a novel marine bacterium isolated from a bacterial consortium that degrades polyethylene terephthalate.</title>
        <authorList>
            <person name="Liu R."/>
        </authorList>
    </citation>
    <scope>NUCLEOTIDE SEQUENCE [LARGE SCALE GENOMIC DNA]</scope>
    <source>
        <strain evidence="1 2">A20-9</strain>
    </source>
</reference>
<evidence type="ECO:0000313" key="2">
    <source>
        <dbReference type="Proteomes" id="UP000516305"/>
    </source>
</evidence>
<evidence type="ECO:0000313" key="1">
    <source>
        <dbReference type="EMBL" id="QNR25837.1"/>
    </source>
</evidence>
<dbReference type="AlphaFoldDB" id="A0A7H0VJD9"/>
<dbReference type="Proteomes" id="UP000516305">
    <property type="component" value="Chromosome"/>
</dbReference>